<gene>
    <name evidence="3" type="ORF">DPX39_110144000</name>
</gene>
<dbReference type="EMBL" id="QSBY01000011">
    <property type="protein sequence ID" value="RHW68365.1"/>
    <property type="molecule type" value="Genomic_DNA"/>
</dbReference>
<protein>
    <recommendedName>
        <fullName evidence="4">Transmembrane protein</fullName>
    </recommendedName>
</protein>
<feature type="transmembrane region" description="Helical" evidence="2">
    <location>
        <begin position="58"/>
        <end position="78"/>
    </location>
</feature>
<keyword evidence="2" id="KW-0472">Membrane</keyword>
<keyword evidence="2" id="KW-1133">Transmembrane helix</keyword>
<evidence type="ECO:0000256" key="1">
    <source>
        <dbReference type="SAM" id="MobiDB-lite"/>
    </source>
</evidence>
<dbReference type="Proteomes" id="UP000266743">
    <property type="component" value="Chromosome 11"/>
</dbReference>
<keyword evidence="2" id="KW-0812">Transmembrane</keyword>
<comment type="caution">
    <text evidence="3">The sequence shown here is derived from an EMBL/GenBank/DDBJ whole genome shotgun (WGS) entry which is preliminary data.</text>
</comment>
<evidence type="ECO:0000313" key="3">
    <source>
        <dbReference type="EMBL" id="RHW68365.1"/>
    </source>
</evidence>
<accession>A0A3L6KW95</accession>
<evidence type="ECO:0000256" key="2">
    <source>
        <dbReference type="SAM" id="Phobius"/>
    </source>
</evidence>
<dbReference type="AlphaFoldDB" id="A0A3L6KW95"/>
<name>A0A3L6KW95_9TRYP</name>
<proteinExistence type="predicted"/>
<organism evidence="3">
    <name type="scientific">Trypanosoma brucei equiperdum</name>
    <dbReference type="NCBI Taxonomy" id="630700"/>
    <lineage>
        <taxon>Eukaryota</taxon>
        <taxon>Discoba</taxon>
        <taxon>Euglenozoa</taxon>
        <taxon>Kinetoplastea</taxon>
        <taxon>Metakinetoplastina</taxon>
        <taxon>Trypanosomatida</taxon>
        <taxon>Trypanosomatidae</taxon>
        <taxon>Trypanosoma</taxon>
    </lineage>
</organism>
<sequence length="234" mass="25808">MSSGDSSGGGGGVRELGTVTAGMAMMNFDEKTKPYTRADLIKFLQNYEENLTPPEKQLVWQGMLGTLVGMPLAFLVGYKVSSRFAWHRVRRALTPIGGKGREEKPSWLIRNISTVGQVMFGLAASTIPYIVVQQWFISRVLAADEHEGNLSFHVRRLMITQRSSMMFTRTATREVTREEQERLMGEAAQHSAENRSGRQGGAPLGVTDVNLRLGQQAMTPVAQTGYKPMPGQSS</sequence>
<evidence type="ECO:0008006" key="4">
    <source>
        <dbReference type="Google" id="ProtNLM"/>
    </source>
</evidence>
<feature type="compositionally biased region" description="Basic and acidic residues" evidence="1">
    <location>
        <begin position="171"/>
        <end position="184"/>
    </location>
</feature>
<feature type="region of interest" description="Disordered" evidence="1">
    <location>
        <begin position="169"/>
        <end position="205"/>
    </location>
</feature>
<reference evidence="3" key="1">
    <citation type="submission" date="2018-09" db="EMBL/GenBank/DDBJ databases">
        <title>whole genome sequence of T. equiperdum IVM-t1 strain.</title>
        <authorList>
            <person name="Suganuma K."/>
        </authorList>
    </citation>
    <scope>NUCLEOTIDE SEQUENCE [LARGE SCALE GENOMIC DNA]</scope>
    <source>
        <strain evidence="3">IVM-t1</strain>
    </source>
</reference>